<dbReference type="Pfam" id="PF13474">
    <property type="entry name" value="SnoaL_3"/>
    <property type="match status" value="1"/>
</dbReference>
<evidence type="ECO:0000313" key="3">
    <source>
        <dbReference type="Proteomes" id="UP000429644"/>
    </source>
</evidence>
<organism evidence="2 3">
    <name type="scientific">Georgenia ruanii</name>
    <dbReference type="NCBI Taxonomy" id="348442"/>
    <lineage>
        <taxon>Bacteria</taxon>
        <taxon>Bacillati</taxon>
        <taxon>Actinomycetota</taxon>
        <taxon>Actinomycetes</taxon>
        <taxon>Micrococcales</taxon>
        <taxon>Bogoriellaceae</taxon>
        <taxon>Georgenia</taxon>
    </lineage>
</organism>
<protein>
    <submittedName>
        <fullName evidence="2">DUF4440 domain-containing protein</fullName>
    </submittedName>
</protein>
<evidence type="ECO:0000313" key="2">
    <source>
        <dbReference type="EMBL" id="MPV89177.1"/>
    </source>
</evidence>
<dbReference type="OrthoDB" id="1551077at2"/>
<dbReference type="Proteomes" id="UP000429644">
    <property type="component" value="Unassembled WGS sequence"/>
</dbReference>
<comment type="caution">
    <text evidence="2">The sequence shown here is derived from an EMBL/GenBank/DDBJ whole genome shotgun (WGS) entry which is preliminary data.</text>
</comment>
<sequence>MSEREDFLTWVKTALYDAELALHNGDAGPRRALWSRQEPVSILGALRNAHGRQEVEELFAVLERSFSDCTSYTFELQDYDVDGDMAYTAGLEHTSVSMDGRPRSYTLRATQVYRREDGTWKVAHRHADTVAE</sequence>
<keyword evidence="3" id="KW-1185">Reference proteome</keyword>
<dbReference type="InterPro" id="IPR032710">
    <property type="entry name" value="NTF2-like_dom_sf"/>
</dbReference>
<dbReference type="RefSeq" id="WP_152231873.1">
    <property type="nucleotide sequence ID" value="NZ_BAAAOT010000017.1"/>
</dbReference>
<dbReference type="EMBL" id="WHPD01002352">
    <property type="protein sequence ID" value="MPV89177.1"/>
    <property type="molecule type" value="Genomic_DNA"/>
</dbReference>
<accession>A0A7J9UX34</accession>
<reference evidence="2 3" key="1">
    <citation type="submission" date="2019-10" db="EMBL/GenBank/DDBJ databases">
        <title>Georgenia wutianyii sp. nov. and Georgenia yuyongxinii sp. nov. isolated from plateau pika (Ochotona curzoniae) in the Qinghai-Tibet plateau of China.</title>
        <authorList>
            <person name="Tian Z."/>
        </authorList>
    </citation>
    <scope>NUCLEOTIDE SEQUENCE [LARGE SCALE GENOMIC DNA]</scope>
    <source>
        <strain evidence="2 3">JCM 15130</strain>
    </source>
</reference>
<dbReference type="Gene3D" id="3.10.450.50">
    <property type="match status" value="1"/>
</dbReference>
<proteinExistence type="predicted"/>
<evidence type="ECO:0000259" key="1">
    <source>
        <dbReference type="Pfam" id="PF13474"/>
    </source>
</evidence>
<dbReference type="SUPFAM" id="SSF54427">
    <property type="entry name" value="NTF2-like"/>
    <property type="match status" value="1"/>
</dbReference>
<name>A0A7J9UX34_9MICO</name>
<dbReference type="AlphaFoldDB" id="A0A7J9UX34"/>
<dbReference type="InterPro" id="IPR037401">
    <property type="entry name" value="SnoaL-like"/>
</dbReference>
<gene>
    <name evidence="2" type="ORF">GB882_10905</name>
</gene>
<feature type="domain" description="SnoaL-like" evidence="1">
    <location>
        <begin position="20"/>
        <end position="127"/>
    </location>
</feature>